<feature type="signal peptide" evidence="2">
    <location>
        <begin position="1"/>
        <end position="18"/>
    </location>
</feature>
<feature type="chain" id="PRO_5003053970" evidence="2">
    <location>
        <begin position="19"/>
        <end position="260"/>
    </location>
</feature>
<feature type="region of interest" description="Disordered" evidence="1">
    <location>
        <begin position="174"/>
        <end position="200"/>
    </location>
</feature>
<keyword evidence="2" id="KW-0732">Signal</keyword>
<gene>
    <name evidence="3" type="ORF">ARB_07417</name>
</gene>
<dbReference type="KEGG" id="abe:ARB_07417"/>
<dbReference type="EMBL" id="ABSU01000008">
    <property type="protein sequence ID" value="EFE33953.1"/>
    <property type="molecule type" value="Genomic_DNA"/>
</dbReference>
<organism evidence="3 4">
    <name type="scientific">Arthroderma benhamiae (strain ATCC MYA-4681 / CBS 112371)</name>
    <name type="common">Trichophyton mentagrophytes</name>
    <dbReference type="NCBI Taxonomy" id="663331"/>
    <lineage>
        <taxon>Eukaryota</taxon>
        <taxon>Fungi</taxon>
        <taxon>Dikarya</taxon>
        <taxon>Ascomycota</taxon>
        <taxon>Pezizomycotina</taxon>
        <taxon>Eurotiomycetes</taxon>
        <taxon>Eurotiomycetidae</taxon>
        <taxon>Onygenales</taxon>
        <taxon>Arthrodermataceae</taxon>
        <taxon>Trichophyton</taxon>
    </lineage>
</organism>
<evidence type="ECO:0000256" key="1">
    <source>
        <dbReference type="SAM" id="MobiDB-lite"/>
    </source>
</evidence>
<evidence type="ECO:0000313" key="4">
    <source>
        <dbReference type="Proteomes" id="UP000008866"/>
    </source>
</evidence>
<evidence type="ECO:0000256" key="2">
    <source>
        <dbReference type="SAM" id="SignalP"/>
    </source>
</evidence>
<sequence length="260" mass="26787">MMLKSVLSALVHLGLAAAASSSSAPASTTQSGSPSPTISIFFPNTARPTDGPIVTPLADASVVSVKEPLTTVAVCINFVSRHSCEADMLQTFTVGGTTLLEYNEVNTDEGMTGMLTVETRTIHGGCTIHEAATCSVSFSTAIASFSTNMVETTTYPASEVTYVPVTITAGAEKLPKATQTSGTGGPSGTGKPNSGPKATGTPNLALLGGAAVFGNVYGISTEFWISAWKDIIAGIDWLASLKISAKFGYSRASPERVPVW</sequence>
<accession>D4AT53</accession>
<reference evidence="4" key="1">
    <citation type="journal article" date="2011" name="Genome Biol.">
        <title>Comparative and functional genomics provide insights into the pathogenicity of dermatophytic fungi.</title>
        <authorList>
            <person name="Burmester A."/>
            <person name="Shelest E."/>
            <person name="Gloeckner G."/>
            <person name="Heddergott C."/>
            <person name="Schindler S."/>
            <person name="Staib P."/>
            <person name="Heidel A."/>
            <person name="Felder M."/>
            <person name="Petzold A."/>
            <person name="Szafranski K."/>
            <person name="Feuermann M."/>
            <person name="Pedruzzi I."/>
            <person name="Priebe S."/>
            <person name="Groth M."/>
            <person name="Winkler R."/>
            <person name="Li W."/>
            <person name="Kniemeyer O."/>
            <person name="Schroeckh V."/>
            <person name="Hertweck C."/>
            <person name="Hube B."/>
            <person name="White T.C."/>
            <person name="Platzer M."/>
            <person name="Guthke R."/>
            <person name="Heitman J."/>
            <person name="Woestemeyer J."/>
            <person name="Zipfel P.F."/>
            <person name="Monod M."/>
            <person name="Brakhage A.A."/>
        </authorList>
    </citation>
    <scope>NUCLEOTIDE SEQUENCE [LARGE SCALE GENOMIC DNA]</scope>
    <source>
        <strain evidence="4">ATCC MYA-4681 / CBS 112371</strain>
    </source>
</reference>
<dbReference type="HOGENOM" id="CLU_1300473_0_0_1"/>
<dbReference type="Proteomes" id="UP000008866">
    <property type="component" value="Unassembled WGS sequence"/>
</dbReference>
<dbReference type="AlphaFoldDB" id="D4AT53"/>
<comment type="caution">
    <text evidence="3">The sequence shown here is derived from an EMBL/GenBank/DDBJ whole genome shotgun (WGS) entry which is preliminary data.</text>
</comment>
<name>D4AT53_ARTBC</name>
<dbReference type="eggNOG" id="ENOG502SWWX">
    <property type="taxonomic scope" value="Eukaryota"/>
</dbReference>
<dbReference type="RefSeq" id="XP_003014856.1">
    <property type="nucleotide sequence ID" value="XM_003014810.1"/>
</dbReference>
<evidence type="ECO:0000313" key="3">
    <source>
        <dbReference type="EMBL" id="EFE33953.1"/>
    </source>
</evidence>
<dbReference type="OMA" id="RHSCEAD"/>
<keyword evidence="4" id="KW-1185">Reference proteome</keyword>
<proteinExistence type="predicted"/>
<dbReference type="GeneID" id="9520393"/>
<protein>
    <submittedName>
        <fullName evidence="3">GPI anchored cell wall protein, putative</fullName>
    </submittedName>
</protein>